<dbReference type="EMBL" id="CP002454">
    <property type="protein sequence ID" value="ADV65942.1"/>
    <property type="molecule type" value="Genomic_DNA"/>
</dbReference>
<gene>
    <name evidence="2" type="ordered locus">Deima_0280</name>
</gene>
<proteinExistence type="predicted"/>
<organism evidence="2 3">
    <name type="scientific">Deinococcus maricopensis (strain DSM 21211 / LMG 22137 / NRRL B-23946 / LB-34)</name>
    <dbReference type="NCBI Taxonomy" id="709986"/>
    <lineage>
        <taxon>Bacteria</taxon>
        <taxon>Thermotogati</taxon>
        <taxon>Deinococcota</taxon>
        <taxon>Deinococci</taxon>
        <taxon>Deinococcales</taxon>
        <taxon>Deinococcaceae</taxon>
        <taxon>Deinococcus</taxon>
    </lineage>
</organism>
<dbReference type="HOGENOM" id="CLU_538313_0_0_0"/>
<name>E8U4A5_DEIML</name>
<dbReference type="STRING" id="709986.Deima_0280"/>
<evidence type="ECO:0000313" key="3">
    <source>
        <dbReference type="Proteomes" id="UP000008635"/>
    </source>
</evidence>
<dbReference type="AlphaFoldDB" id="E8U4A5"/>
<evidence type="ECO:0000256" key="1">
    <source>
        <dbReference type="SAM" id="SignalP"/>
    </source>
</evidence>
<keyword evidence="3" id="KW-1185">Reference proteome</keyword>
<feature type="chain" id="PRO_5003232174" evidence="1">
    <location>
        <begin position="22"/>
        <end position="553"/>
    </location>
</feature>
<feature type="signal peptide" evidence="1">
    <location>
        <begin position="1"/>
        <end position="21"/>
    </location>
</feature>
<protein>
    <submittedName>
        <fullName evidence="2">Uncharacterized protein</fullName>
    </submittedName>
</protein>
<dbReference type="KEGG" id="dmr:Deima_0280"/>
<sequence length="553" mass="58313" precursor="true">MLGRVKKILILSLCLSATASANSLTAHLPAGALATFETRHLGGALQRFEGLVGGVAEHFGGNARDAAELLSMFTPAVEGSIGDEGVLGVFAVGNGRGIFEPHLLAVSKLNADARALLPKLSTRNGKATIGKYTFVRQDDLFIGMTSTLVYASTNKTLLMNYLSRLNGKAAPTLAAAPAYATPTTQVGAQELRLFVNFSGIAKVARSALQAVMLPRLLSPIVDAVDTLGQVAAGVSTTSTGLSAVSAHVVNPDGRDTPLRQILTHTTPGFDVPRVIPADAEAVSVRACDPLTAQYTAHWLTRLDLFDPTGLLTDTQLAHHLERQSSYLADECAQVTLAGAGRASLTDTNPLGSLAYMVSYQKVRDEAAARAHMAEFAPLVNTTIRQAVQSGRQALNDAQARLKALGTEQAASLSELTSLLDDAKLGDVEYVYDFRDGYLVSALNRRALDAALRAPRALADEPAFRALNLTGAGAGFVYQPAPATPYAPADIRRALEKELAASPAAAFMEDDAQGLTAPMSSALADLLNRYGGSSTHTTVDGTVVLSKTNITYRW</sequence>
<keyword evidence="1" id="KW-0732">Signal</keyword>
<accession>E8U4A5</accession>
<reference evidence="3" key="2">
    <citation type="submission" date="2011-01" db="EMBL/GenBank/DDBJ databases">
        <title>The complete genome of Deinococcus maricopensis DSM 21211.</title>
        <authorList>
            <consortium name="US DOE Joint Genome Institute (JGI-PGF)"/>
            <person name="Lucas S."/>
            <person name="Copeland A."/>
            <person name="Lapidus A."/>
            <person name="Goodwin L."/>
            <person name="Pitluck S."/>
            <person name="Kyrpides N."/>
            <person name="Mavromatis K."/>
            <person name="Pagani I."/>
            <person name="Ivanova N."/>
            <person name="Ovchinnikova G."/>
            <person name="Zeytun A."/>
            <person name="Detter J.C."/>
            <person name="Han C."/>
            <person name="Land M."/>
            <person name="Hauser L."/>
            <person name="Markowitz V."/>
            <person name="Cheng J.-F."/>
            <person name="Hugenholtz P."/>
            <person name="Woyke T."/>
            <person name="Wu D."/>
            <person name="Pukall R."/>
            <person name="Gehrich-Schroeter G."/>
            <person name="Brambilla E."/>
            <person name="Klenk H.-P."/>
            <person name="Eisen J.A."/>
        </authorList>
    </citation>
    <scope>NUCLEOTIDE SEQUENCE [LARGE SCALE GENOMIC DNA]</scope>
    <source>
        <strain evidence="3">DSM 21211 / LMG 22137 / NRRL B-23946 / LB-34</strain>
    </source>
</reference>
<evidence type="ECO:0000313" key="2">
    <source>
        <dbReference type="EMBL" id="ADV65942.1"/>
    </source>
</evidence>
<reference evidence="2 3" key="1">
    <citation type="journal article" date="2011" name="Stand. Genomic Sci.">
        <title>Complete genome sequence of Deinococcus maricopensis type strain (LB-34).</title>
        <authorList>
            <person name="Pukall R."/>
            <person name="Zeytun A."/>
            <person name="Lucas S."/>
            <person name="Lapidus A."/>
            <person name="Hammon N."/>
            <person name="Deshpande S."/>
            <person name="Nolan M."/>
            <person name="Cheng J.F."/>
            <person name="Pitluck S."/>
            <person name="Liolios K."/>
            <person name="Pagani I."/>
            <person name="Mikhailova N."/>
            <person name="Ivanova N."/>
            <person name="Mavromatis K."/>
            <person name="Pati A."/>
            <person name="Tapia R."/>
            <person name="Han C."/>
            <person name="Goodwin L."/>
            <person name="Chen A."/>
            <person name="Palaniappan K."/>
            <person name="Land M."/>
            <person name="Hauser L."/>
            <person name="Chang Y.J."/>
            <person name="Jeffries C.D."/>
            <person name="Brambilla E.M."/>
            <person name="Rohde M."/>
            <person name="Goker M."/>
            <person name="Detter J.C."/>
            <person name="Woyke T."/>
            <person name="Bristow J."/>
            <person name="Eisen J.A."/>
            <person name="Markowitz V."/>
            <person name="Hugenholtz P."/>
            <person name="Kyrpides N.C."/>
            <person name="Klenk H.P."/>
        </authorList>
    </citation>
    <scope>NUCLEOTIDE SEQUENCE [LARGE SCALE GENOMIC DNA]</scope>
    <source>
        <strain evidence="3">DSM 21211 / LMG 22137 / NRRL B-23946 / LB-34</strain>
    </source>
</reference>
<dbReference type="Proteomes" id="UP000008635">
    <property type="component" value="Chromosome"/>
</dbReference>